<dbReference type="EMBL" id="BGZK01000425">
    <property type="protein sequence ID" value="GBP42871.1"/>
    <property type="molecule type" value="Genomic_DNA"/>
</dbReference>
<feature type="region of interest" description="Disordered" evidence="1">
    <location>
        <begin position="31"/>
        <end position="52"/>
    </location>
</feature>
<evidence type="ECO:0000256" key="1">
    <source>
        <dbReference type="SAM" id="MobiDB-lite"/>
    </source>
</evidence>
<reference evidence="2 3" key="1">
    <citation type="journal article" date="2019" name="Commun. Biol.">
        <title>The bagworm genome reveals a unique fibroin gene that provides high tensile strength.</title>
        <authorList>
            <person name="Kono N."/>
            <person name="Nakamura H."/>
            <person name="Ohtoshi R."/>
            <person name="Tomita M."/>
            <person name="Numata K."/>
            <person name="Arakawa K."/>
        </authorList>
    </citation>
    <scope>NUCLEOTIDE SEQUENCE [LARGE SCALE GENOMIC DNA]</scope>
</reference>
<accession>A0A4C1VVR5</accession>
<evidence type="ECO:0000313" key="2">
    <source>
        <dbReference type="EMBL" id="GBP42871.1"/>
    </source>
</evidence>
<gene>
    <name evidence="2" type="ORF">EVAR_27224_1</name>
</gene>
<feature type="compositionally biased region" description="Low complexity" evidence="1">
    <location>
        <begin position="31"/>
        <end position="43"/>
    </location>
</feature>
<dbReference type="OrthoDB" id="7412752at2759"/>
<dbReference type="AlphaFoldDB" id="A0A4C1VVR5"/>
<protein>
    <submittedName>
        <fullName evidence="2">Uncharacterized protein</fullName>
    </submittedName>
</protein>
<sequence>MGLTFTFLIRNPVQVSGGGRGRERHAAAAADAHGGRLAARAHPAAPPRPARPAHAINTHTMELADVPRHRPLAFDKSSYVVRVLNRTTLNIESLAHFVEGHRFNIQDPTVISISPYIV</sequence>
<evidence type="ECO:0000313" key="3">
    <source>
        <dbReference type="Proteomes" id="UP000299102"/>
    </source>
</evidence>
<comment type="caution">
    <text evidence="2">The sequence shown here is derived from an EMBL/GenBank/DDBJ whole genome shotgun (WGS) entry which is preliminary data.</text>
</comment>
<keyword evidence="3" id="KW-1185">Reference proteome</keyword>
<proteinExistence type="predicted"/>
<organism evidence="2 3">
    <name type="scientific">Eumeta variegata</name>
    <name type="common">Bagworm moth</name>
    <name type="synonym">Eumeta japonica</name>
    <dbReference type="NCBI Taxonomy" id="151549"/>
    <lineage>
        <taxon>Eukaryota</taxon>
        <taxon>Metazoa</taxon>
        <taxon>Ecdysozoa</taxon>
        <taxon>Arthropoda</taxon>
        <taxon>Hexapoda</taxon>
        <taxon>Insecta</taxon>
        <taxon>Pterygota</taxon>
        <taxon>Neoptera</taxon>
        <taxon>Endopterygota</taxon>
        <taxon>Lepidoptera</taxon>
        <taxon>Glossata</taxon>
        <taxon>Ditrysia</taxon>
        <taxon>Tineoidea</taxon>
        <taxon>Psychidae</taxon>
        <taxon>Oiketicinae</taxon>
        <taxon>Eumeta</taxon>
    </lineage>
</organism>
<dbReference type="Proteomes" id="UP000299102">
    <property type="component" value="Unassembled WGS sequence"/>
</dbReference>
<name>A0A4C1VVR5_EUMVA</name>